<feature type="compositionally biased region" description="Basic and acidic residues" evidence="1">
    <location>
        <begin position="226"/>
        <end position="242"/>
    </location>
</feature>
<feature type="compositionally biased region" description="Basic and acidic residues" evidence="1">
    <location>
        <begin position="655"/>
        <end position="665"/>
    </location>
</feature>
<feature type="compositionally biased region" description="Acidic residues" evidence="1">
    <location>
        <begin position="1"/>
        <end position="19"/>
    </location>
</feature>
<feature type="compositionally biased region" description="Acidic residues" evidence="1">
    <location>
        <begin position="28"/>
        <end position="46"/>
    </location>
</feature>
<reference evidence="3 4" key="1">
    <citation type="submission" date="2014-04" db="EMBL/GenBank/DDBJ databases">
        <title>Evolutionary Origins and Diversification of the Mycorrhizal Mutualists.</title>
        <authorList>
            <consortium name="DOE Joint Genome Institute"/>
            <consortium name="Mycorrhizal Genomics Consortium"/>
            <person name="Kohler A."/>
            <person name="Kuo A."/>
            <person name="Nagy L.G."/>
            <person name="Floudas D."/>
            <person name="Copeland A."/>
            <person name="Barry K.W."/>
            <person name="Cichocki N."/>
            <person name="Veneault-Fourrey C."/>
            <person name="LaButti K."/>
            <person name="Lindquist E.A."/>
            <person name="Lipzen A."/>
            <person name="Lundell T."/>
            <person name="Morin E."/>
            <person name="Murat C."/>
            <person name="Riley R."/>
            <person name="Ohm R."/>
            <person name="Sun H."/>
            <person name="Tunlid A."/>
            <person name="Henrissat B."/>
            <person name="Grigoriev I.V."/>
            <person name="Hibbett D.S."/>
            <person name="Martin F."/>
        </authorList>
    </citation>
    <scope>NUCLEOTIDE SEQUENCE [LARGE SCALE GENOMIC DNA]</scope>
    <source>
        <strain evidence="3 4">MD-312</strain>
    </source>
</reference>
<dbReference type="HOGENOM" id="CLU_010146_0_0_1"/>
<accession>A0A0C9WE56</accession>
<keyword evidence="4" id="KW-1185">Reference proteome</keyword>
<feature type="compositionally biased region" description="Basic and acidic residues" evidence="1">
    <location>
        <begin position="1027"/>
        <end position="1039"/>
    </location>
</feature>
<feature type="compositionally biased region" description="Basic and acidic residues" evidence="1">
    <location>
        <begin position="339"/>
        <end position="348"/>
    </location>
</feature>
<dbReference type="AlphaFoldDB" id="A0A0C9WE56"/>
<evidence type="ECO:0000256" key="1">
    <source>
        <dbReference type="SAM" id="MobiDB-lite"/>
    </source>
</evidence>
<evidence type="ECO:0000313" key="3">
    <source>
        <dbReference type="EMBL" id="KIJ63057.1"/>
    </source>
</evidence>
<feature type="compositionally biased region" description="Basic and acidic residues" evidence="1">
    <location>
        <begin position="460"/>
        <end position="502"/>
    </location>
</feature>
<dbReference type="Gene3D" id="2.20.70.10">
    <property type="match status" value="1"/>
</dbReference>
<dbReference type="InterPro" id="IPR036020">
    <property type="entry name" value="WW_dom_sf"/>
</dbReference>
<feature type="compositionally biased region" description="Basic and acidic residues" evidence="1">
    <location>
        <begin position="957"/>
        <end position="984"/>
    </location>
</feature>
<dbReference type="EMBL" id="KN839852">
    <property type="protein sequence ID" value="KIJ63057.1"/>
    <property type="molecule type" value="Genomic_DNA"/>
</dbReference>
<organism evidence="3 4">
    <name type="scientific">Hydnomerulius pinastri MD-312</name>
    <dbReference type="NCBI Taxonomy" id="994086"/>
    <lineage>
        <taxon>Eukaryota</taxon>
        <taxon>Fungi</taxon>
        <taxon>Dikarya</taxon>
        <taxon>Basidiomycota</taxon>
        <taxon>Agaricomycotina</taxon>
        <taxon>Agaricomycetes</taxon>
        <taxon>Agaricomycetidae</taxon>
        <taxon>Boletales</taxon>
        <taxon>Boletales incertae sedis</taxon>
        <taxon>Leucogyrophana</taxon>
    </lineage>
</organism>
<feature type="compositionally biased region" description="Polar residues" evidence="1">
    <location>
        <begin position="764"/>
        <end position="786"/>
    </location>
</feature>
<feature type="compositionally biased region" description="Polar residues" evidence="1">
    <location>
        <begin position="562"/>
        <end position="571"/>
    </location>
</feature>
<name>A0A0C9WE56_9AGAM</name>
<feature type="compositionally biased region" description="Basic and acidic residues" evidence="1">
    <location>
        <begin position="356"/>
        <end position="398"/>
    </location>
</feature>
<dbReference type="PROSITE" id="PS50020">
    <property type="entry name" value="WW_DOMAIN_2"/>
    <property type="match status" value="1"/>
</dbReference>
<proteinExistence type="predicted"/>
<feature type="domain" description="WW" evidence="2">
    <location>
        <begin position="189"/>
        <end position="223"/>
    </location>
</feature>
<feature type="compositionally biased region" description="Basic and acidic residues" evidence="1">
    <location>
        <begin position="248"/>
        <end position="285"/>
    </location>
</feature>
<feature type="compositionally biased region" description="Low complexity" evidence="1">
    <location>
        <begin position="572"/>
        <end position="584"/>
    </location>
</feature>
<feature type="compositionally biased region" description="Polar residues" evidence="1">
    <location>
        <begin position="532"/>
        <end position="542"/>
    </location>
</feature>
<gene>
    <name evidence="3" type="ORF">HYDPIDRAFT_29748</name>
</gene>
<feature type="compositionally biased region" description="Low complexity" evidence="1">
    <location>
        <begin position="865"/>
        <end position="877"/>
    </location>
</feature>
<dbReference type="Pfam" id="PF00397">
    <property type="entry name" value="WW"/>
    <property type="match status" value="1"/>
</dbReference>
<feature type="compositionally biased region" description="Polar residues" evidence="1">
    <location>
        <begin position="48"/>
        <end position="59"/>
    </location>
</feature>
<evidence type="ECO:0000313" key="4">
    <source>
        <dbReference type="Proteomes" id="UP000053820"/>
    </source>
</evidence>
<feature type="compositionally biased region" description="Low complexity" evidence="1">
    <location>
        <begin position="1104"/>
        <end position="1114"/>
    </location>
</feature>
<dbReference type="OrthoDB" id="548295at2759"/>
<feature type="compositionally biased region" description="Basic residues" evidence="1">
    <location>
        <begin position="1187"/>
        <end position="1200"/>
    </location>
</feature>
<dbReference type="CDD" id="cd00201">
    <property type="entry name" value="WW"/>
    <property type="match status" value="1"/>
</dbReference>
<feature type="compositionally biased region" description="Low complexity" evidence="1">
    <location>
        <begin position="146"/>
        <end position="159"/>
    </location>
</feature>
<evidence type="ECO:0000259" key="2">
    <source>
        <dbReference type="PROSITE" id="PS50020"/>
    </source>
</evidence>
<dbReference type="SMART" id="SM00456">
    <property type="entry name" value="WW"/>
    <property type="match status" value="1"/>
</dbReference>
<dbReference type="Proteomes" id="UP000053820">
    <property type="component" value="Unassembled WGS sequence"/>
</dbReference>
<dbReference type="InterPro" id="IPR001202">
    <property type="entry name" value="WW_dom"/>
</dbReference>
<protein>
    <recommendedName>
        <fullName evidence="2">WW domain-containing protein</fullName>
    </recommendedName>
</protein>
<feature type="region of interest" description="Disordered" evidence="1">
    <location>
        <begin position="1"/>
        <end position="1200"/>
    </location>
</feature>
<sequence length="1200" mass="133093">MEDDTEILDWGHEEEEGVADSEQRSFAAEDDAEDAVSLGGDEEDEFLTYQSRVPQGTTQRRGHTPERSVQLTTTTTTVKAEVPKSHPDAQQRTSQQLPQERADSNPGTPQKQHKDTRKSVAPEQSPLLGRTHSFGKLTHALPPKPVVSSVPFVHPSHPSIIEATAMVSRPDRDKRNGGASKVAGIDSDDPLPPGWEVKHPRNGRGVYYYNVRTEESTWTRPASAPVREKRGQRSDPRDDPLDKSLPSRGDETVISRVGRSDGDDLSYDDRHYRPGETTGRREDRSVAPTHLIAGDTYIPDSYVPSNRHNVRSSPTPSRTRDNDIGPPPRRPVSPNGSYGDRDGTHREAPAASSLSAEDRIWVARDTVQIDHPHRERDHDSAAPSDHEQRRNPPRDTDRSSTQSAHFAPPEVEDGASRRRLAKPWESSCADSGMAPYTTAEAPLSRQKSRFPQADAAPARSDYRQSDNYEDSMRQGARTDDAYHGTDDDAPRSRPLSRDDAQKHPASSSDAQPPILTPTPTRVHAPLRISFFFTLSPTRSGSGSRKRTPLPPQSAVFRPGSRPVTSQRDNGYSASAPALPLGSPPLREPRNSNTRSAANDVQRRRTPSPPPPPTREPANHSAPTDRAGNRPHSLRSKSRANGGAQVMDSYVPQPESSRDRGDRDIVMDVDDTPPRSADPILLAPERPSHLPKRPAVDDEREAPRHPRAMDGERGGYVDREPLDLRYDDHSRSAVVRDRQWEERHAPADPTLSQRESTRRAADSRPQINAPNMRLSGTNSTPIGSRNRFSGGVPPPPVPLNGGGRRGAVMSGGNTEPVGRLNREKEYERPPHLDMLDRGAPAESGQRQDVRLSPPSNRRALPPVESGRPAGLPARPPRAVLGTSRFGPPKDGPEPMRPQRGMSPDSLRSAPYPDDTTRATPPPLSRDSSMTSIRDAIGQPSRGSHLPRRPETPPRVLHYRSEGEDQRRYRERPLSPVDHTSRRRDDLDLDPPARQRQNTPPPPSTHRRRGMDRYIPESPPTRDTYIPEPSRESFQDARGDHYVAQSTPVVQEDDRDRNAAPPMHPERAMMLQANGLPPRPPSDLGRTRSGRGSRRERREERPGINGSRRFGSSSPSGERRRYPEDGETPNRGGGGASLLDRLTLDGGGPIKSHSLADRVQLPVKRDREEMMTGDVSMEQDVEDYEGLKRPKRRGAKSRKGRR</sequence>
<feature type="compositionally biased region" description="Basic and acidic residues" evidence="1">
    <location>
        <begin position="819"/>
        <end position="835"/>
    </location>
</feature>
<feature type="compositionally biased region" description="Basic and acidic residues" evidence="1">
    <location>
        <begin position="693"/>
        <end position="745"/>
    </location>
</feature>
<dbReference type="PROSITE" id="PS01159">
    <property type="entry name" value="WW_DOMAIN_1"/>
    <property type="match status" value="1"/>
</dbReference>
<feature type="compositionally biased region" description="Polar residues" evidence="1">
    <location>
        <begin position="303"/>
        <end position="317"/>
    </location>
</feature>
<dbReference type="SUPFAM" id="SSF51045">
    <property type="entry name" value="WW domain"/>
    <property type="match status" value="1"/>
</dbReference>